<dbReference type="InterPro" id="IPR023198">
    <property type="entry name" value="PGP-like_dom2"/>
</dbReference>
<dbReference type="SUPFAM" id="SSF56784">
    <property type="entry name" value="HAD-like"/>
    <property type="match status" value="1"/>
</dbReference>
<reference evidence="6" key="1">
    <citation type="submission" date="2022-10" db="EMBL/GenBank/DDBJ databases">
        <title>Genome sequence of Actinomyces israelii ATCC 10048.</title>
        <authorList>
            <person name="Watt R.M."/>
            <person name="Tong W.M."/>
        </authorList>
    </citation>
    <scope>NUCLEOTIDE SEQUENCE</scope>
    <source>
        <strain evidence="6">ATCC 10048</strain>
    </source>
</reference>
<dbReference type="CDD" id="cd07505">
    <property type="entry name" value="HAD_BPGM-like"/>
    <property type="match status" value="1"/>
</dbReference>
<sequence>MTATAGANRYVKAVLWDMDGTLMNSQPIWDDSFRRRCQERGGTVTPEQVAGIAGASIARTCEIIAETGATRSPEDPATAEVFARIAADVGEAVRADPPILPGARRITSMLSEIGLAQVIVTQSPRPIVESVAHALGDVFVELVTGDDGLPGKPTPAPYAAAIERLGLRPEECVAVEDSATGAASARSNDLLVVQVGGGDKLFPGDPGLVVVKDLAAVTPHLLLWDDSLVWPRPQLRRDR</sequence>
<name>A0ABT4I7Q7_9ACTO</name>
<proteinExistence type="inferred from homology"/>
<evidence type="ECO:0000313" key="7">
    <source>
        <dbReference type="Proteomes" id="UP001072034"/>
    </source>
</evidence>
<keyword evidence="4" id="KW-0460">Magnesium</keyword>
<evidence type="ECO:0000256" key="4">
    <source>
        <dbReference type="ARBA" id="ARBA00022842"/>
    </source>
</evidence>
<dbReference type="RefSeq" id="WP_268917297.1">
    <property type="nucleotide sequence ID" value="NZ_JAPTMY010000012.1"/>
</dbReference>
<dbReference type="InterPro" id="IPR036412">
    <property type="entry name" value="HAD-like_sf"/>
</dbReference>
<comment type="caution">
    <text evidence="6">The sequence shown here is derived from an EMBL/GenBank/DDBJ whole genome shotgun (WGS) entry which is preliminary data.</text>
</comment>
<evidence type="ECO:0000256" key="1">
    <source>
        <dbReference type="ARBA" id="ARBA00001946"/>
    </source>
</evidence>
<evidence type="ECO:0000256" key="3">
    <source>
        <dbReference type="ARBA" id="ARBA00022723"/>
    </source>
</evidence>
<comment type="cofactor">
    <cofactor evidence="1">
        <name>Mg(2+)</name>
        <dbReference type="ChEBI" id="CHEBI:18420"/>
    </cofactor>
</comment>
<gene>
    <name evidence="6" type="ORF">OHJ16_06905</name>
</gene>
<dbReference type="Gene3D" id="3.40.50.1000">
    <property type="entry name" value="HAD superfamily/HAD-like"/>
    <property type="match status" value="1"/>
</dbReference>
<keyword evidence="5" id="KW-0119">Carbohydrate metabolism</keyword>
<keyword evidence="3" id="KW-0479">Metal-binding</keyword>
<protein>
    <submittedName>
        <fullName evidence="6">HAD family phosphatase</fullName>
    </submittedName>
</protein>
<keyword evidence="7" id="KW-1185">Reference proteome</keyword>
<evidence type="ECO:0000256" key="5">
    <source>
        <dbReference type="ARBA" id="ARBA00023277"/>
    </source>
</evidence>
<dbReference type="EMBL" id="JAPTMY010000012">
    <property type="protein sequence ID" value="MCZ0857771.1"/>
    <property type="molecule type" value="Genomic_DNA"/>
</dbReference>
<dbReference type="InterPro" id="IPR006439">
    <property type="entry name" value="HAD-SF_hydro_IA"/>
</dbReference>
<dbReference type="PANTHER" id="PTHR46193:SF18">
    <property type="entry name" value="HEXITOL PHOSPHATASE B"/>
    <property type="match status" value="1"/>
</dbReference>
<comment type="similarity">
    <text evidence="2">Belongs to the HAD-like hydrolase superfamily. CbbY/CbbZ/Gph/YieH family.</text>
</comment>
<accession>A0ABT4I7Q7</accession>
<dbReference type="Gene3D" id="1.10.150.240">
    <property type="entry name" value="Putative phosphatase, domain 2"/>
    <property type="match status" value="1"/>
</dbReference>
<dbReference type="SFLD" id="SFLDG01129">
    <property type="entry name" value="C1.5:_HAD__Beta-PGM__Phosphata"/>
    <property type="match status" value="1"/>
</dbReference>
<dbReference type="InterPro" id="IPR051600">
    <property type="entry name" value="Beta-PGM-like"/>
</dbReference>
<organism evidence="6 7">
    <name type="scientific">Actinomyces israelii</name>
    <dbReference type="NCBI Taxonomy" id="1659"/>
    <lineage>
        <taxon>Bacteria</taxon>
        <taxon>Bacillati</taxon>
        <taxon>Actinomycetota</taxon>
        <taxon>Actinomycetes</taxon>
        <taxon>Actinomycetales</taxon>
        <taxon>Actinomycetaceae</taxon>
        <taxon>Actinomyces</taxon>
    </lineage>
</organism>
<dbReference type="PANTHER" id="PTHR46193">
    <property type="entry name" value="6-PHOSPHOGLUCONATE PHOSPHATASE"/>
    <property type="match status" value="1"/>
</dbReference>
<dbReference type="Pfam" id="PF00702">
    <property type="entry name" value="Hydrolase"/>
    <property type="match status" value="1"/>
</dbReference>
<dbReference type="Proteomes" id="UP001072034">
    <property type="component" value="Unassembled WGS sequence"/>
</dbReference>
<dbReference type="InterPro" id="IPR023214">
    <property type="entry name" value="HAD_sf"/>
</dbReference>
<evidence type="ECO:0000256" key="2">
    <source>
        <dbReference type="ARBA" id="ARBA00006171"/>
    </source>
</evidence>
<dbReference type="NCBIfam" id="TIGR01509">
    <property type="entry name" value="HAD-SF-IA-v3"/>
    <property type="match status" value="1"/>
</dbReference>
<evidence type="ECO:0000313" key="6">
    <source>
        <dbReference type="EMBL" id="MCZ0857771.1"/>
    </source>
</evidence>
<dbReference type="SFLD" id="SFLDS00003">
    <property type="entry name" value="Haloacid_Dehalogenase"/>
    <property type="match status" value="1"/>
</dbReference>